<dbReference type="EMBL" id="CZPT02000739">
    <property type="protein sequence ID" value="SCU67395.1"/>
    <property type="molecule type" value="Genomic_DNA"/>
</dbReference>
<evidence type="ECO:0000256" key="1">
    <source>
        <dbReference type="ARBA" id="ARBA00022490"/>
    </source>
</evidence>
<evidence type="ECO:0000256" key="3">
    <source>
        <dbReference type="ARBA" id="ARBA00022917"/>
    </source>
</evidence>
<dbReference type="InterPro" id="IPR019382">
    <property type="entry name" value="eIF3l"/>
</dbReference>
<keyword evidence="3 4" id="KW-0648">Protein biosynthesis</keyword>
<dbReference type="Pfam" id="PF10255">
    <property type="entry name" value="Paf67"/>
    <property type="match status" value="1"/>
</dbReference>
<evidence type="ECO:0000313" key="6">
    <source>
        <dbReference type="EMBL" id="SCU67395.1"/>
    </source>
</evidence>
<name>A0A1G4I6D8_TRYEQ</name>
<dbReference type="GO" id="GO:0005852">
    <property type="term" value="C:eukaryotic translation initiation factor 3 complex"/>
    <property type="evidence" value="ECO:0007669"/>
    <property type="project" value="UniProtKB-UniRule"/>
</dbReference>
<evidence type="ECO:0000313" key="7">
    <source>
        <dbReference type="Proteomes" id="UP000195570"/>
    </source>
</evidence>
<comment type="caution">
    <text evidence="6">The sequence shown here is derived from an EMBL/GenBank/DDBJ whole genome shotgun (WGS) entry which is preliminary data.</text>
</comment>
<dbReference type="VEuPathDB" id="TriTrypDB:TEOVI_000738100"/>
<dbReference type="PANTHER" id="PTHR13242">
    <property type="entry name" value="EUKARYOTIC TRANSLATION INITIATION FACTOR 3"/>
    <property type="match status" value="1"/>
</dbReference>
<gene>
    <name evidence="6" type="ORF">TEOVI_000738100</name>
</gene>
<sequence length="488" mass="55620">MASNPDSKLHIPDEMFNFFNSLNTAVDTGDISSFHNLYENIFPSHLSKYYAAEQGEFRPLPVLQRMEVAECFGNDTAGKLYSFLCFKHLFTDRDVTAEDAKVSWRTFCDLFVSLPGSCDIPNWFLWDIFDEFLFQMTVVYQKRFAEGAEWSVTEAVQMMEKVIGESGIEEVMESDKADDITKSGENHVRWMSGFFGIITVAKINVLLGDYNSALSVLKPLDIYGRGKKILAEVAPANVSLMYYVGFSYLMLRRYADASRVFRQSLSAKVSSRKFSERVRLDCAFMHVVSCILCGTQPDNLSWLMDSRKLQVLEDDKELLATGDEERFRDVFDRCSPKFLAVPPVPPTVCKGMEGKELQARLFLRAVKQQQDTIKLRVYLGVYQTTTTELVKTVLDVNDGLVPLFAMKLTSRQLVHDGVSADLHSGTYVVRAALDCTVEGDNICVVQKSSYRTIESKYFKRMTQRRPRHRHFDNPRQGRRPAPDAHNTN</sequence>
<feature type="region of interest" description="Disordered" evidence="5">
    <location>
        <begin position="459"/>
        <end position="488"/>
    </location>
</feature>
<evidence type="ECO:0000256" key="4">
    <source>
        <dbReference type="HAMAP-Rule" id="MF_03011"/>
    </source>
</evidence>
<comment type="subunit">
    <text evidence="4">Component of the eukaryotic translation initiation factor 3 (eIF-3) complex.</text>
</comment>
<organism evidence="6 7">
    <name type="scientific">Trypanosoma equiperdum</name>
    <dbReference type="NCBI Taxonomy" id="5694"/>
    <lineage>
        <taxon>Eukaryota</taxon>
        <taxon>Discoba</taxon>
        <taxon>Euglenozoa</taxon>
        <taxon>Kinetoplastea</taxon>
        <taxon>Metakinetoplastina</taxon>
        <taxon>Trypanosomatida</taxon>
        <taxon>Trypanosomatidae</taxon>
        <taxon>Trypanosoma</taxon>
    </lineage>
</organism>
<feature type="compositionally biased region" description="Basic residues" evidence="5">
    <location>
        <begin position="459"/>
        <end position="470"/>
    </location>
</feature>
<comment type="function">
    <text evidence="4">Component of the eukaryotic translation initiation factor 3 (eIF-3) complex, which is involved in protein synthesis of a specialized repertoire of mRNAs and, together with other initiation factors, stimulates binding of mRNA and methionyl-tRNAi to the 40S ribosome. The eIF-3 complex specifically targets and initiates translation of a subset of mRNAs involved in cell proliferation.</text>
</comment>
<keyword evidence="2 4" id="KW-0396">Initiation factor</keyword>
<keyword evidence="1 4" id="KW-0963">Cytoplasm</keyword>
<evidence type="ECO:0000256" key="2">
    <source>
        <dbReference type="ARBA" id="ARBA00022540"/>
    </source>
</evidence>
<evidence type="ECO:0000256" key="5">
    <source>
        <dbReference type="SAM" id="MobiDB-lite"/>
    </source>
</evidence>
<protein>
    <recommendedName>
        <fullName evidence="4">Eukaryotic translation initiation factor 3 subunit L</fullName>
        <shortName evidence="4">eIF3l</shortName>
    </recommendedName>
</protein>
<dbReference type="AlphaFoldDB" id="A0A1G4I6D8"/>
<reference evidence="6" key="1">
    <citation type="submission" date="2016-09" db="EMBL/GenBank/DDBJ databases">
        <authorList>
            <person name="Hebert L."/>
            <person name="Moumen B."/>
        </authorList>
    </citation>
    <scope>NUCLEOTIDE SEQUENCE [LARGE SCALE GENOMIC DNA]</scope>
    <source>
        <strain evidence="6">OVI</strain>
    </source>
</reference>
<dbReference type="GeneID" id="92381315"/>
<keyword evidence="7" id="KW-1185">Reference proteome</keyword>
<dbReference type="GO" id="GO:0003743">
    <property type="term" value="F:translation initiation factor activity"/>
    <property type="evidence" value="ECO:0007669"/>
    <property type="project" value="UniProtKB-UniRule"/>
</dbReference>
<accession>A0A1G4I6D8</accession>
<comment type="subcellular location">
    <subcellularLocation>
        <location evidence="4">Cytoplasm</location>
    </subcellularLocation>
</comment>
<dbReference type="GO" id="GO:0016282">
    <property type="term" value="C:eukaryotic 43S preinitiation complex"/>
    <property type="evidence" value="ECO:0007669"/>
    <property type="project" value="UniProtKB-UniRule"/>
</dbReference>
<dbReference type="Proteomes" id="UP000195570">
    <property type="component" value="Unassembled WGS sequence"/>
</dbReference>
<dbReference type="RefSeq" id="XP_067078717.1">
    <property type="nucleotide sequence ID" value="XM_067222616.1"/>
</dbReference>
<comment type="similarity">
    <text evidence="4">Belongs to the eIF-3 subunit L family.</text>
</comment>
<proteinExistence type="inferred from homology"/>
<dbReference type="HAMAP" id="MF_03011">
    <property type="entry name" value="eIF3l"/>
    <property type="match status" value="1"/>
</dbReference>
<dbReference type="GO" id="GO:0001732">
    <property type="term" value="P:formation of cytoplasmic translation initiation complex"/>
    <property type="evidence" value="ECO:0007669"/>
    <property type="project" value="UniProtKB-UniRule"/>
</dbReference>
<dbReference type="PANTHER" id="PTHR13242:SF0">
    <property type="entry name" value="EUKARYOTIC TRANSLATION INITIATION FACTOR 3 SUBUNIT L"/>
    <property type="match status" value="1"/>
</dbReference>
<dbReference type="GO" id="GO:0033290">
    <property type="term" value="C:eukaryotic 48S preinitiation complex"/>
    <property type="evidence" value="ECO:0007669"/>
    <property type="project" value="UniProtKB-UniRule"/>
</dbReference>